<dbReference type="PANTHER" id="PTHR42932">
    <property type="entry name" value="GENERAL STRESS PROTEIN 20U"/>
    <property type="match status" value="1"/>
</dbReference>
<protein>
    <submittedName>
        <fullName evidence="4">DNA starvation/stationary phase protection protein</fullName>
    </submittedName>
</protein>
<accession>A0AB35U3D1</accession>
<evidence type="ECO:0000313" key="4">
    <source>
        <dbReference type="EMBL" id="MDX8420013.1"/>
    </source>
</evidence>
<evidence type="ECO:0000256" key="2">
    <source>
        <dbReference type="RuleBase" id="RU003875"/>
    </source>
</evidence>
<dbReference type="CDD" id="cd01043">
    <property type="entry name" value="DPS"/>
    <property type="match status" value="1"/>
</dbReference>
<dbReference type="AlphaFoldDB" id="A0AB35U3D1"/>
<comment type="caution">
    <text evidence="4">The sequence shown here is derived from an EMBL/GenBank/DDBJ whole genome shotgun (WGS) entry which is preliminary data.</text>
</comment>
<dbReference type="GO" id="GO:0016722">
    <property type="term" value="F:oxidoreductase activity, acting on metal ions"/>
    <property type="evidence" value="ECO:0007669"/>
    <property type="project" value="InterPro"/>
</dbReference>
<dbReference type="Gene3D" id="1.20.1260.10">
    <property type="match status" value="1"/>
</dbReference>
<dbReference type="InterPro" id="IPR023188">
    <property type="entry name" value="DPS_DNA-bd_CS"/>
</dbReference>
<dbReference type="GO" id="GO:0008199">
    <property type="term" value="F:ferric iron binding"/>
    <property type="evidence" value="ECO:0007669"/>
    <property type="project" value="InterPro"/>
</dbReference>
<dbReference type="PIRSF" id="PIRSF005900">
    <property type="entry name" value="Dps"/>
    <property type="match status" value="1"/>
</dbReference>
<dbReference type="RefSeq" id="WP_277007975.1">
    <property type="nucleotide sequence ID" value="NZ_JALBUR010000019.1"/>
</dbReference>
<sequence>MNTIEKLNTLLASQEVFASNLQTYHWYIKGKQFFTLHPQLEDLYDAMRDDFDETAELILMLEGAPAATLSDFVRLSSIKEAPSVYMSDDEVLAEVKKGYEELINQVLSLKKESDSELVSIKLDDMLTSYAKNVWMISQASR</sequence>
<dbReference type="InterPro" id="IPR002177">
    <property type="entry name" value="DPS_DNA-bd"/>
</dbReference>
<proteinExistence type="inferred from homology"/>
<name>A0AB35U3D1_9FIRM</name>
<reference evidence="4 5" key="1">
    <citation type="submission" date="2022-03" db="EMBL/GenBank/DDBJ databases">
        <title>Novel taxa within the pig intestine.</title>
        <authorList>
            <person name="Wylensek D."/>
            <person name="Bishof K."/>
            <person name="Afrizal A."/>
            <person name="Clavel T."/>
        </authorList>
    </citation>
    <scope>NUCLEOTIDE SEQUENCE [LARGE SCALE GENOMIC DNA]</scope>
    <source>
        <strain evidence="4 5">CLA-KB-P133</strain>
    </source>
</reference>
<evidence type="ECO:0000256" key="1">
    <source>
        <dbReference type="ARBA" id="ARBA00009497"/>
    </source>
</evidence>
<feature type="domain" description="Ferritin/DPS" evidence="3">
    <location>
        <begin position="4"/>
        <end position="137"/>
    </location>
</feature>
<dbReference type="InterPro" id="IPR012347">
    <property type="entry name" value="Ferritin-like"/>
</dbReference>
<dbReference type="PROSITE" id="PS00818">
    <property type="entry name" value="DPS_1"/>
    <property type="match status" value="1"/>
</dbReference>
<dbReference type="Pfam" id="PF00210">
    <property type="entry name" value="Ferritin"/>
    <property type="match status" value="1"/>
</dbReference>
<dbReference type="EMBL" id="JALBUR010000019">
    <property type="protein sequence ID" value="MDX8420013.1"/>
    <property type="molecule type" value="Genomic_DNA"/>
</dbReference>
<dbReference type="PRINTS" id="PR01346">
    <property type="entry name" value="HELNAPAPROT"/>
</dbReference>
<dbReference type="Proteomes" id="UP001286174">
    <property type="component" value="Unassembled WGS sequence"/>
</dbReference>
<dbReference type="SUPFAM" id="SSF47240">
    <property type="entry name" value="Ferritin-like"/>
    <property type="match status" value="1"/>
</dbReference>
<dbReference type="PANTHER" id="PTHR42932:SF1">
    <property type="entry name" value="GENERAL STRESS PROTEIN 20U"/>
    <property type="match status" value="1"/>
</dbReference>
<organism evidence="4 5">
    <name type="scientific">Grylomicrobium aquisgranensis</name>
    <dbReference type="NCBI Taxonomy" id="2926318"/>
    <lineage>
        <taxon>Bacteria</taxon>
        <taxon>Bacillati</taxon>
        <taxon>Bacillota</taxon>
        <taxon>Erysipelotrichia</taxon>
        <taxon>Erysipelotrichales</taxon>
        <taxon>Erysipelotrichaceae</taxon>
        <taxon>Grylomicrobium</taxon>
    </lineage>
</organism>
<gene>
    <name evidence="4" type="ORF">MOZ60_07880</name>
</gene>
<dbReference type="InterPro" id="IPR008331">
    <property type="entry name" value="Ferritin_DPS_dom"/>
</dbReference>
<dbReference type="InterPro" id="IPR009078">
    <property type="entry name" value="Ferritin-like_SF"/>
</dbReference>
<evidence type="ECO:0000259" key="3">
    <source>
        <dbReference type="Pfam" id="PF00210"/>
    </source>
</evidence>
<evidence type="ECO:0000313" key="5">
    <source>
        <dbReference type="Proteomes" id="UP001286174"/>
    </source>
</evidence>
<keyword evidence="5" id="KW-1185">Reference proteome</keyword>
<comment type="similarity">
    <text evidence="1 2">Belongs to the Dps family.</text>
</comment>